<comment type="caution">
    <text evidence="3">The sequence shown here is derived from an EMBL/GenBank/DDBJ whole genome shotgun (WGS) entry which is preliminary data.</text>
</comment>
<dbReference type="InterPro" id="IPR043143">
    <property type="entry name" value="Mal/L-sulf/L-lact_DH-like_NADP"/>
</dbReference>
<dbReference type="SUPFAM" id="SSF89733">
    <property type="entry name" value="L-sulfolactate dehydrogenase-like"/>
    <property type="match status" value="1"/>
</dbReference>
<dbReference type="Pfam" id="PF02615">
    <property type="entry name" value="Ldh_2"/>
    <property type="match status" value="1"/>
</dbReference>
<proteinExistence type="inferred from homology"/>
<reference evidence="3" key="1">
    <citation type="journal article" date="2014" name="Front. Microbiol.">
        <title>High frequency of phylogenetically diverse reductive dehalogenase-homologous genes in deep subseafloor sedimentary metagenomes.</title>
        <authorList>
            <person name="Kawai M."/>
            <person name="Futagami T."/>
            <person name="Toyoda A."/>
            <person name="Takaki Y."/>
            <person name="Nishi S."/>
            <person name="Hori S."/>
            <person name="Arai W."/>
            <person name="Tsubouchi T."/>
            <person name="Morono Y."/>
            <person name="Uchiyama I."/>
            <person name="Ito T."/>
            <person name="Fujiyama A."/>
            <person name="Inagaki F."/>
            <person name="Takami H."/>
        </authorList>
    </citation>
    <scope>NUCLEOTIDE SEQUENCE</scope>
    <source>
        <strain evidence="3">Expedition CK06-06</strain>
    </source>
</reference>
<dbReference type="InterPro" id="IPR003767">
    <property type="entry name" value="Malate/L-lactate_DH-like"/>
</dbReference>
<evidence type="ECO:0008006" key="4">
    <source>
        <dbReference type="Google" id="ProtNLM"/>
    </source>
</evidence>
<keyword evidence="2" id="KW-0560">Oxidoreductase</keyword>
<feature type="non-terminal residue" evidence="3">
    <location>
        <position position="1"/>
    </location>
</feature>
<name>X1HH01_9ZZZZ</name>
<evidence type="ECO:0000256" key="2">
    <source>
        <dbReference type="ARBA" id="ARBA00023002"/>
    </source>
</evidence>
<evidence type="ECO:0000256" key="1">
    <source>
        <dbReference type="ARBA" id="ARBA00006056"/>
    </source>
</evidence>
<dbReference type="GO" id="GO:0016491">
    <property type="term" value="F:oxidoreductase activity"/>
    <property type="evidence" value="ECO:0007669"/>
    <property type="project" value="UniProtKB-KW"/>
</dbReference>
<dbReference type="InterPro" id="IPR036111">
    <property type="entry name" value="Mal/L-sulfo/L-lacto_DH-like_sf"/>
</dbReference>
<dbReference type="InterPro" id="IPR043144">
    <property type="entry name" value="Mal/L-sulf/L-lact_DH-like_ah"/>
</dbReference>
<evidence type="ECO:0000313" key="3">
    <source>
        <dbReference type="EMBL" id="GAH44563.1"/>
    </source>
</evidence>
<dbReference type="EMBL" id="BARU01012757">
    <property type="protein sequence ID" value="GAH44563.1"/>
    <property type="molecule type" value="Genomic_DNA"/>
</dbReference>
<gene>
    <name evidence="3" type="ORF">S03H2_23372</name>
</gene>
<accession>X1HH01</accession>
<protein>
    <recommendedName>
        <fullName evidence="4">Malate dehydrogenase</fullName>
    </recommendedName>
</protein>
<dbReference type="PANTHER" id="PTHR11091:SF0">
    <property type="entry name" value="MALATE DEHYDROGENASE"/>
    <property type="match status" value="1"/>
</dbReference>
<dbReference type="Gene3D" id="1.10.1530.10">
    <property type="match status" value="1"/>
</dbReference>
<sequence>LGTNPIAVAAPANRERPFVLDMATSTVTRGKLEVYDRLGKSLPLGWATDERGVGTNDAGRVLENFKNRAGGGVLPLGGEGELLSGHKGYGLALWVDVFCGVLSGAAYATTVYPKDASGKPMPANLGHFFGAWRLDGFRPIREFKMAMDDLQQQLKSAPKAEGQDRIYIHGEKEYEKEELYTRQGIPLNPKVAADLEMIAREVGVPYDLSDYTL</sequence>
<dbReference type="PANTHER" id="PTHR11091">
    <property type="entry name" value="OXIDOREDUCTASE-RELATED"/>
    <property type="match status" value="1"/>
</dbReference>
<comment type="similarity">
    <text evidence="1">Belongs to the LDH2/MDH2 oxidoreductase family.</text>
</comment>
<dbReference type="Gene3D" id="3.30.1370.60">
    <property type="entry name" value="Hypothetical oxidoreductase yiak, domain 2"/>
    <property type="match status" value="1"/>
</dbReference>
<organism evidence="3">
    <name type="scientific">marine sediment metagenome</name>
    <dbReference type="NCBI Taxonomy" id="412755"/>
    <lineage>
        <taxon>unclassified sequences</taxon>
        <taxon>metagenomes</taxon>
        <taxon>ecological metagenomes</taxon>
    </lineage>
</organism>
<dbReference type="AlphaFoldDB" id="X1HH01"/>